<keyword evidence="1" id="KW-1133">Transmembrane helix</keyword>
<keyword evidence="1" id="KW-0812">Transmembrane</keyword>
<keyword evidence="1" id="KW-0472">Membrane</keyword>
<dbReference type="RefSeq" id="WP_115219316.1">
    <property type="nucleotide sequence ID" value="NZ_UHIA01000004.1"/>
</dbReference>
<dbReference type="EMBL" id="UHIA01000004">
    <property type="protein sequence ID" value="SUO98497.1"/>
    <property type="molecule type" value="Genomic_DNA"/>
</dbReference>
<keyword evidence="3" id="KW-1185">Reference proteome</keyword>
<feature type="transmembrane region" description="Helical" evidence="1">
    <location>
        <begin position="97"/>
        <end position="125"/>
    </location>
</feature>
<dbReference type="AlphaFoldDB" id="A0A380N3W1"/>
<gene>
    <name evidence="2" type="primary">yebS_1</name>
    <name evidence="2" type="ORF">NCTC10717_02249</name>
</gene>
<evidence type="ECO:0000313" key="3">
    <source>
        <dbReference type="Proteomes" id="UP000254575"/>
    </source>
</evidence>
<feature type="transmembrane region" description="Helical" evidence="1">
    <location>
        <begin position="178"/>
        <end position="195"/>
    </location>
</feature>
<reference evidence="2 3" key="1">
    <citation type="submission" date="2018-06" db="EMBL/GenBank/DDBJ databases">
        <authorList>
            <consortium name="Pathogen Informatics"/>
            <person name="Doyle S."/>
        </authorList>
    </citation>
    <scope>NUCLEOTIDE SEQUENCE [LARGE SCALE GENOMIC DNA]</scope>
    <source>
        <strain evidence="2 3">NCTC10717</strain>
    </source>
</reference>
<sequence length="210" mass="24217">MTHHSLKPHSELIACPACDALYQRPKDLRAQEKLLCTACGTRLIDGHADFRQAFIFTLTALILFIIANSFPFITLSMRGEITTISVFSSVRSLFDNALPMLGVMVMLFIMVLPLYYLSAILWVIISFRFQFMHRLTRRFLHWLHHISPWNMLEVYLLGVVVTLVKIMTMASVKFESGFWAFAALIFCSILIESRFDVNDAIFQAYEEHDN</sequence>
<protein>
    <submittedName>
        <fullName evidence="2">Inner membrane protein yebS</fullName>
    </submittedName>
</protein>
<feature type="transmembrane region" description="Helical" evidence="1">
    <location>
        <begin position="146"/>
        <end position="166"/>
    </location>
</feature>
<evidence type="ECO:0000313" key="2">
    <source>
        <dbReference type="EMBL" id="SUO98497.1"/>
    </source>
</evidence>
<feature type="transmembrane region" description="Helical" evidence="1">
    <location>
        <begin position="53"/>
        <end position="77"/>
    </location>
</feature>
<organism evidence="2 3">
    <name type="scientific">Suttonella indologenes</name>
    <dbReference type="NCBI Taxonomy" id="13276"/>
    <lineage>
        <taxon>Bacteria</taxon>
        <taxon>Pseudomonadati</taxon>
        <taxon>Pseudomonadota</taxon>
        <taxon>Gammaproteobacteria</taxon>
        <taxon>Cardiobacteriales</taxon>
        <taxon>Cardiobacteriaceae</taxon>
        <taxon>Suttonella</taxon>
    </lineage>
</organism>
<evidence type="ECO:0000256" key="1">
    <source>
        <dbReference type="SAM" id="Phobius"/>
    </source>
</evidence>
<dbReference type="Pfam" id="PF04403">
    <property type="entry name" value="PqiA"/>
    <property type="match status" value="1"/>
</dbReference>
<dbReference type="InterPro" id="IPR007498">
    <property type="entry name" value="PqiA-like"/>
</dbReference>
<accession>A0A380N3W1</accession>
<proteinExistence type="predicted"/>
<name>A0A380N3W1_9GAMM</name>
<dbReference type="OrthoDB" id="9807787at2"/>
<dbReference type="Proteomes" id="UP000254575">
    <property type="component" value="Unassembled WGS sequence"/>
</dbReference>